<evidence type="ECO:0000313" key="3">
    <source>
        <dbReference type="Proteomes" id="UP000324233"/>
    </source>
</evidence>
<dbReference type="EC" id="1.1.5.-" evidence="2"/>
<keyword evidence="2" id="KW-0560">Oxidoreductase</keyword>
<dbReference type="AlphaFoldDB" id="A0A5B9WBQ9"/>
<dbReference type="InterPro" id="IPR011041">
    <property type="entry name" value="Quinoprot_gluc/sorb_DH_b-prop"/>
</dbReference>
<accession>A0A5B9WBQ9</accession>
<dbReference type="OrthoDB" id="9770183at2"/>
<dbReference type="PANTHER" id="PTHR19328:SF13">
    <property type="entry name" value="HIPL1 PROTEIN"/>
    <property type="match status" value="1"/>
</dbReference>
<dbReference type="KEGG" id="agv:OJF2_62400"/>
<evidence type="ECO:0000259" key="1">
    <source>
        <dbReference type="Pfam" id="PF07995"/>
    </source>
</evidence>
<dbReference type="Proteomes" id="UP000324233">
    <property type="component" value="Chromosome"/>
</dbReference>
<dbReference type="EMBL" id="CP042997">
    <property type="protein sequence ID" value="QEH37649.1"/>
    <property type="molecule type" value="Genomic_DNA"/>
</dbReference>
<dbReference type="InterPro" id="IPR012938">
    <property type="entry name" value="Glc/Sorbosone_DH"/>
</dbReference>
<dbReference type="SUPFAM" id="SSF50952">
    <property type="entry name" value="Soluble quinoprotein glucose dehydrogenase"/>
    <property type="match status" value="1"/>
</dbReference>
<proteinExistence type="predicted"/>
<dbReference type="RefSeq" id="WP_148597177.1">
    <property type="nucleotide sequence ID" value="NZ_CP042997.1"/>
</dbReference>
<dbReference type="Pfam" id="PF07995">
    <property type="entry name" value="GSDH"/>
    <property type="match status" value="1"/>
</dbReference>
<dbReference type="Gene3D" id="2.120.10.30">
    <property type="entry name" value="TolB, C-terminal domain"/>
    <property type="match status" value="1"/>
</dbReference>
<reference evidence="2 3" key="1">
    <citation type="submission" date="2019-08" db="EMBL/GenBank/DDBJ databases">
        <title>Deep-cultivation of Planctomycetes and their phenomic and genomic characterization uncovers novel biology.</title>
        <authorList>
            <person name="Wiegand S."/>
            <person name="Jogler M."/>
            <person name="Boedeker C."/>
            <person name="Pinto D."/>
            <person name="Vollmers J."/>
            <person name="Rivas-Marin E."/>
            <person name="Kohn T."/>
            <person name="Peeters S.H."/>
            <person name="Heuer A."/>
            <person name="Rast P."/>
            <person name="Oberbeckmann S."/>
            <person name="Bunk B."/>
            <person name="Jeske O."/>
            <person name="Meyerdierks A."/>
            <person name="Storesund J.E."/>
            <person name="Kallscheuer N."/>
            <person name="Luecker S."/>
            <person name="Lage O.M."/>
            <person name="Pohl T."/>
            <person name="Merkel B.J."/>
            <person name="Hornburger P."/>
            <person name="Mueller R.-W."/>
            <person name="Bruemmer F."/>
            <person name="Labrenz M."/>
            <person name="Spormann A.M."/>
            <person name="Op den Camp H."/>
            <person name="Overmann J."/>
            <person name="Amann R."/>
            <person name="Jetten M.S.M."/>
            <person name="Mascher T."/>
            <person name="Medema M.H."/>
            <person name="Devos D.P."/>
            <person name="Kaster A.-K."/>
            <person name="Ovreas L."/>
            <person name="Rohde M."/>
            <person name="Galperin M.Y."/>
            <person name="Jogler C."/>
        </authorList>
    </citation>
    <scope>NUCLEOTIDE SEQUENCE [LARGE SCALE GENOMIC DNA]</scope>
    <source>
        <strain evidence="2 3">OJF2</strain>
    </source>
</reference>
<name>A0A5B9WBQ9_9BACT</name>
<dbReference type="GO" id="GO:0016491">
    <property type="term" value="F:oxidoreductase activity"/>
    <property type="evidence" value="ECO:0007669"/>
    <property type="project" value="UniProtKB-KW"/>
</dbReference>
<protein>
    <submittedName>
        <fullName evidence="2">Soluble aldose sugar dehydrogenase YliI</fullName>
        <ecNumber evidence="2">1.1.5.-</ecNumber>
    </submittedName>
</protein>
<dbReference type="InterPro" id="IPR011042">
    <property type="entry name" value="6-blade_b-propeller_TolB-like"/>
</dbReference>
<dbReference type="PANTHER" id="PTHR19328">
    <property type="entry name" value="HEDGEHOG-INTERACTING PROTEIN"/>
    <property type="match status" value="1"/>
</dbReference>
<evidence type="ECO:0000313" key="2">
    <source>
        <dbReference type="EMBL" id="QEH37649.1"/>
    </source>
</evidence>
<feature type="domain" description="Glucose/Sorbosone dehydrogenase" evidence="1">
    <location>
        <begin position="56"/>
        <end position="288"/>
    </location>
</feature>
<gene>
    <name evidence="2" type="primary">yliI_2</name>
    <name evidence="2" type="ORF">OJF2_62400</name>
</gene>
<organism evidence="2 3">
    <name type="scientific">Aquisphaera giovannonii</name>
    <dbReference type="NCBI Taxonomy" id="406548"/>
    <lineage>
        <taxon>Bacteria</taxon>
        <taxon>Pseudomonadati</taxon>
        <taxon>Planctomycetota</taxon>
        <taxon>Planctomycetia</taxon>
        <taxon>Isosphaerales</taxon>
        <taxon>Isosphaeraceae</taxon>
        <taxon>Aquisphaera</taxon>
    </lineage>
</organism>
<keyword evidence="3" id="KW-1185">Reference proteome</keyword>
<sequence>MGRVTELIGRIGSLFAAPEARRRGFRPAIDGLEGRWLLTTLPKGFAQSVVAQGLVRPSGMAMMPDGRILVIQQTGEVRVIRGGRLLPSPMLTVKTDAAGERGLLGIAVNPNFKANPSIFLYYTVPGSPAHNRVSRFRVSGDVADPASEADLLDLPALGDVHHNGGSLQFGKDHKLYIGVGDNRVSSNAQSLATPFGKVLRINADGTIPADNPFYNQTTGVNRAIWAVGLRNPFSMAVQPRTGRLFINDVGESTWEKIDRGARGANYGWPITENATGDPRFTAPLYAYDHGPAGVNGAAITGGVFYNPARPRFPRSFAGRYFFADIEGWVKVYNPANGAVRPFATGLAPNVDALNVDAAGNLYVLSQGDGPAAGTLVRIRFGRR</sequence>